<keyword evidence="2" id="KW-1185">Reference proteome</keyword>
<dbReference type="Gene3D" id="3.40.630.100">
    <property type="entry name" value="Poly-gamma-glutamate hydrolase, zinc-binding motif"/>
    <property type="match status" value="1"/>
</dbReference>
<dbReference type="EMBL" id="CABFWE030000002">
    <property type="protein sequence ID" value="CAD7026095.1"/>
    <property type="molecule type" value="Genomic_DNA"/>
</dbReference>
<organism evidence="1 2">
    <name type="scientific">Pseudorhizobium halotolerans</name>
    <dbReference type="NCBI Taxonomy" id="1233081"/>
    <lineage>
        <taxon>Bacteria</taxon>
        <taxon>Pseudomonadati</taxon>
        <taxon>Pseudomonadota</taxon>
        <taxon>Alphaproteobacteria</taxon>
        <taxon>Hyphomicrobiales</taxon>
        <taxon>Rhizobiaceae</taxon>
        <taxon>Rhizobium/Agrobacterium group</taxon>
        <taxon>Pseudorhizobium</taxon>
    </lineage>
</organism>
<evidence type="ECO:0000313" key="1">
    <source>
        <dbReference type="EMBL" id="CAD7026095.1"/>
    </source>
</evidence>
<proteinExistence type="predicted"/>
<dbReference type="RefSeq" id="WP_183950018.1">
    <property type="nucleotide sequence ID" value="NZ_CABFWE030000002.1"/>
</dbReference>
<protein>
    <submittedName>
        <fullName evidence="1">Replication protein</fullName>
    </submittedName>
</protein>
<dbReference type="InterPro" id="IPR038128">
    <property type="entry name" value="Gamma_PGA_hydro_sf"/>
</dbReference>
<gene>
    <name evidence="1" type="ORF">RHAB21_01236</name>
</gene>
<sequence length="208" mass="22746">MPKDRFTSYHDLLKVYTRGKDFSVSTRVGANRPDVLIMAPHGGKIEMRTAEIADAAAAEDYSCYMFEAKLPSNNRYEMHIASERYDVPDALDAVKTAKVVIALHGRVDDEDASRIWMGGLDAEVCKSIGDALENAGFPVLYDPPRFKGTHPSNICNRGTTKAGVQLEIPLSLRQAFKKDAAYEKVLVSTLRSAIAGSHTEPTSLAAKA</sequence>
<dbReference type="Pfam" id="PF05908">
    <property type="entry name" value="Gamma_PGA_hydro"/>
    <property type="match status" value="1"/>
</dbReference>
<reference evidence="1 2" key="1">
    <citation type="submission" date="2020-11" db="EMBL/GenBank/DDBJ databases">
        <authorList>
            <person name="Lassalle F."/>
        </authorList>
    </citation>
    <scope>NUCLEOTIDE SEQUENCE [LARGE SCALE GENOMIC DNA]</scope>
    <source>
        <strain evidence="1 2">AB21</strain>
    </source>
</reference>
<dbReference type="InterPro" id="IPR008585">
    <property type="entry name" value="Gamma_PGA_hydro"/>
</dbReference>
<accession>A0ABM8PEW6</accession>
<dbReference type="Proteomes" id="UP000601041">
    <property type="component" value="Unassembled WGS sequence"/>
</dbReference>
<evidence type="ECO:0000313" key="2">
    <source>
        <dbReference type="Proteomes" id="UP000601041"/>
    </source>
</evidence>
<name>A0ABM8PEW6_9HYPH</name>
<comment type="caution">
    <text evidence="1">The sequence shown here is derived from an EMBL/GenBank/DDBJ whole genome shotgun (WGS) entry which is preliminary data.</text>
</comment>